<protein>
    <submittedName>
        <fullName evidence="2">Uncharacterized protein</fullName>
    </submittedName>
</protein>
<keyword evidence="1" id="KW-0812">Transmembrane</keyword>
<accession>A0A1A9W6Y4</accession>
<keyword evidence="3" id="KW-1185">Reference proteome</keyword>
<dbReference type="Proteomes" id="UP000091820">
    <property type="component" value="Unassembled WGS sequence"/>
</dbReference>
<evidence type="ECO:0000313" key="3">
    <source>
        <dbReference type="Proteomes" id="UP000091820"/>
    </source>
</evidence>
<evidence type="ECO:0000313" key="2">
    <source>
        <dbReference type="EnsemblMetazoa" id="GBRI008410-PA"/>
    </source>
</evidence>
<dbReference type="EnsemblMetazoa" id="GBRI008410-RA">
    <property type="protein sequence ID" value="GBRI008410-PA"/>
    <property type="gene ID" value="GBRI008410"/>
</dbReference>
<keyword evidence="1" id="KW-1133">Transmembrane helix</keyword>
<feature type="transmembrane region" description="Helical" evidence="1">
    <location>
        <begin position="6"/>
        <end position="24"/>
    </location>
</feature>
<dbReference type="AlphaFoldDB" id="A0A1A9W6Y4"/>
<proteinExistence type="predicted"/>
<dbReference type="VEuPathDB" id="VectorBase:GBRI008410"/>
<feature type="transmembrane region" description="Helical" evidence="1">
    <location>
        <begin position="31"/>
        <end position="57"/>
    </location>
</feature>
<organism evidence="2 3">
    <name type="scientific">Glossina brevipalpis</name>
    <dbReference type="NCBI Taxonomy" id="37001"/>
    <lineage>
        <taxon>Eukaryota</taxon>
        <taxon>Metazoa</taxon>
        <taxon>Ecdysozoa</taxon>
        <taxon>Arthropoda</taxon>
        <taxon>Hexapoda</taxon>
        <taxon>Insecta</taxon>
        <taxon>Pterygota</taxon>
        <taxon>Neoptera</taxon>
        <taxon>Endopterygota</taxon>
        <taxon>Diptera</taxon>
        <taxon>Brachycera</taxon>
        <taxon>Muscomorpha</taxon>
        <taxon>Hippoboscoidea</taxon>
        <taxon>Glossinidae</taxon>
        <taxon>Glossina</taxon>
    </lineage>
</organism>
<reference evidence="3" key="1">
    <citation type="submission" date="2014-03" db="EMBL/GenBank/DDBJ databases">
        <authorList>
            <person name="Aksoy S."/>
            <person name="Warren W."/>
            <person name="Wilson R.K."/>
        </authorList>
    </citation>
    <scope>NUCLEOTIDE SEQUENCE [LARGE SCALE GENOMIC DNA]</scope>
    <source>
        <strain evidence="3">IAEA</strain>
    </source>
</reference>
<keyword evidence="1" id="KW-0472">Membrane</keyword>
<sequence>MPPLTSGLIGVNAVILISTSFLGVRDLFCGFVSFAIISALVNSLDLSTATFLLSPIFTPGVRVISLPSPDNRRKELLVLFEELTSFVDVIKLHLVPSRILESKTGLRSYLRYLLRREIF</sequence>
<name>A0A1A9W6Y4_9MUSC</name>
<evidence type="ECO:0000256" key="1">
    <source>
        <dbReference type="SAM" id="Phobius"/>
    </source>
</evidence>
<reference evidence="2" key="2">
    <citation type="submission" date="2020-05" db="UniProtKB">
        <authorList>
            <consortium name="EnsemblMetazoa"/>
        </authorList>
    </citation>
    <scope>IDENTIFICATION</scope>
    <source>
        <strain evidence="2">IAEA</strain>
    </source>
</reference>